<keyword evidence="1" id="KW-0472">Membrane</keyword>
<accession>W6S2G4</accession>
<organism evidence="2 3">
    <name type="scientific">Clostridium bornimense</name>
    <dbReference type="NCBI Taxonomy" id="1216932"/>
    <lineage>
        <taxon>Bacteria</taxon>
        <taxon>Bacillati</taxon>
        <taxon>Bacillota</taxon>
        <taxon>Clostridia</taxon>
        <taxon>Eubacteriales</taxon>
        <taxon>Clostridiaceae</taxon>
        <taxon>Clostridium</taxon>
    </lineage>
</organism>
<dbReference type="HOGENOM" id="CLU_1370096_0_0_9"/>
<feature type="transmembrane region" description="Helical" evidence="1">
    <location>
        <begin position="6"/>
        <end position="30"/>
    </location>
</feature>
<keyword evidence="3" id="KW-1185">Reference proteome</keyword>
<dbReference type="NCBIfam" id="TIGR02532">
    <property type="entry name" value="IV_pilin_GFxxxE"/>
    <property type="match status" value="1"/>
</dbReference>
<sequence length="199" mass="22758">MKKRGFTLVELIAAMSIFTMVSLMVSTLFLQSYKSAYKNRDYGIIEDNIRSISMDIDNLIEKEECKVIVYEDGKIAKIEGDDGYIKPIFAIIPSDEEKNKVIYFYKGENTALEATEFKLVDDVNKLYSEDTIGSDGGFVIKEISRTTKINSLESVSAERTEKQMLSINFYGVKEGQAYREKYSLLVNLRKNEEIQVEMS</sequence>
<dbReference type="InterPro" id="IPR012902">
    <property type="entry name" value="N_methyl_site"/>
</dbReference>
<reference evidence="2 3" key="1">
    <citation type="submission" date="2013-11" db="EMBL/GenBank/DDBJ databases">
        <title>Complete genome sequence of Clostridum sp. M2/40.</title>
        <authorList>
            <person name="Wibberg D."/>
            <person name="Puehler A."/>
            <person name="Schlueter A."/>
        </authorList>
    </citation>
    <scope>NUCLEOTIDE SEQUENCE [LARGE SCALE GENOMIC DNA]</scope>
    <source>
        <strain evidence="3">M2/40</strain>
    </source>
</reference>
<protein>
    <submittedName>
        <fullName evidence="2">Putative membrane protein</fullName>
    </submittedName>
</protein>
<dbReference type="EMBL" id="HG917868">
    <property type="protein sequence ID" value="CDM68492.1"/>
    <property type="molecule type" value="Genomic_DNA"/>
</dbReference>
<dbReference type="Pfam" id="PF07963">
    <property type="entry name" value="N_methyl"/>
    <property type="match status" value="1"/>
</dbReference>
<dbReference type="AlphaFoldDB" id="W6S2G4"/>
<keyword evidence="1" id="KW-1133">Transmembrane helix</keyword>
<dbReference type="PATRIC" id="fig|1216932.3.peg.1327"/>
<keyword evidence="1" id="KW-0812">Transmembrane</keyword>
<dbReference type="RefSeq" id="WP_044037579.1">
    <property type="nucleotide sequence ID" value="NZ_HG917868.1"/>
</dbReference>
<evidence type="ECO:0000256" key="1">
    <source>
        <dbReference type="SAM" id="Phobius"/>
    </source>
</evidence>
<name>W6S2G4_9CLOT</name>
<proteinExistence type="predicted"/>
<dbReference type="KEGG" id="clt:CM240_1333"/>
<evidence type="ECO:0000313" key="3">
    <source>
        <dbReference type="Proteomes" id="UP000019426"/>
    </source>
</evidence>
<evidence type="ECO:0000313" key="2">
    <source>
        <dbReference type="EMBL" id="CDM68492.1"/>
    </source>
</evidence>
<dbReference type="STRING" id="1216932.CM240_1333"/>
<gene>
    <name evidence="2" type="ORF">CM240_1333</name>
</gene>
<dbReference type="Proteomes" id="UP000019426">
    <property type="component" value="Chromosome M2/40_rep1"/>
</dbReference>
<dbReference type="PROSITE" id="PS00409">
    <property type="entry name" value="PROKAR_NTER_METHYL"/>
    <property type="match status" value="1"/>
</dbReference>